<dbReference type="PANTHER" id="PTHR30193">
    <property type="entry name" value="ABC TRANSPORTER PERMEASE PROTEIN"/>
    <property type="match status" value="1"/>
</dbReference>
<dbReference type="PANTHER" id="PTHR30193:SF37">
    <property type="entry name" value="INNER MEMBRANE ABC TRANSPORTER PERMEASE PROTEIN YCJO"/>
    <property type="match status" value="1"/>
</dbReference>
<feature type="transmembrane region" description="Helical" evidence="7">
    <location>
        <begin position="217"/>
        <end position="238"/>
    </location>
</feature>
<dbReference type="CDD" id="cd06261">
    <property type="entry name" value="TM_PBP2"/>
    <property type="match status" value="1"/>
</dbReference>
<keyword evidence="6 7" id="KW-0472">Membrane</keyword>
<dbReference type="AlphaFoldDB" id="A0A832ML94"/>
<feature type="transmembrane region" description="Helical" evidence="7">
    <location>
        <begin position="266"/>
        <end position="289"/>
    </location>
</feature>
<dbReference type="InterPro" id="IPR051393">
    <property type="entry name" value="ABC_transporter_permease"/>
</dbReference>
<reference evidence="9" key="1">
    <citation type="journal article" date="2020" name="mSystems">
        <title>Genome- and Community-Level Interaction Insights into Carbon Utilization and Element Cycling Functions of Hydrothermarchaeota in Hydrothermal Sediment.</title>
        <authorList>
            <person name="Zhou Z."/>
            <person name="Liu Y."/>
            <person name="Xu W."/>
            <person name="Pan J."/>
            <person name="Luo Z.H."/>
            <person name="Li M."/>
        </authorList>
    </citation>
    <scope>NUCLEOTIDE SEQUENCE [LARGE SCALE GENOMIC DNA]</scope>
    <source>
        <strain evidence="9">SpSt-381</strain>
    </source>
</reference>
<feature type="transmembrane region" description="Helical" evidence="7">
    <location>
        <begin position="115"/>
        <end position="135"/>
    </location>
</feature>
<comment type="caution">
    <text evidence="9">The sequence shown here is derived from an EMBL/GenBank/DDBJ whole genome shotgun (WGS) entry which is preliminary data.</text>
</comment>
<dbReference type="SUPFAM" id="SSF161098">
    <property type="entry name" value="MetI-like"/>
    <property type="match status" value="1"/>
</dbReference>
<sequence length="299" mass="32728">MSAAGAAARRQQRAGWAFVAPALALIAAFFVLPVLIGAVLSFTDFDVYALGDPSVVRVVGVENYARVLSDHEFWNALRNTLVFVLLGGPLSVAASLGAALLVNARLARFRAAFRVVFFLPVVTTLVAVAIVWRYLYHPTYGLIDAALALFGARGPDWLGDPRWAMPALVVLAVWKNFGYNMLIFVAGLQSIPEEQYEAARLDGAGAWAQFRHITVPALGPTFLFVGIMTMLGHFQMFAEPYVMTQGGPLRSTVTVILYMYEQGFRWWRMGLASAIAFVLFAFMLAGTLVQLRLQRGSAS</sequence>
<evidence type="ECO:0000313" key="9">
    <source>
        <dbReference type="EMBL" id="HGZ43335.1"/>
    </source>
</evidence>
<evidence type="ECO:0000259" key="8">
    <source>
        <dbReference type="PROSITE" id="PS50928"/>
    </source>
</evidence>
<feature type="transmembrane region" description="Helical" evidence="7">
    <location>
        <begin position="16"/>
        <end position="40"/>
    </location>
</feature>
<dbReference type="EMBL" id="DSQF01000017">
    <property type="protein sequence ID" value="HGZ43335.1"/>
    <property type="molecule type" value="Genomic_DNA"/>
</dbReference>
<dbReference type="Pfam" id="PF00528">
    <property type="entry name" value="BPD_transp_1"/>
    <property type="match status" value="1"/>
</dbReference>
<dbReference type="InterPro" id="IPR000515">
    <property type="entry name" value="MetI-like"/>
</dbReference>
<keyword evidence="3" id="KW-1003">Cell membrane</keyword>
<dbReference type="SUPFAM" id="SSF160964">
    <property type="entry name" value="MalF N-terminal region-like"/>
    <property type="match status" value="1"/>
</dbReference>
<evidence type="ECO:0000256" key="5">
    <source>
        <dbReference type="ARBA" id="ARBA00022989"/>
    </source>
</evidence>
<evidence type="ECO:0000256" key="1">
    <source>
        <dbReference type="ARBA" id="ARBA00004651"/>
    </source>
</evidence>
<evidence type="ECO:0000256" key="2">
    <source>
        <dbReference type="ARBA" id="ARBA00022448"/>
    </source>
</evidence>
<feature type="transmembrane region" description="Helical" evidence="7">
    <location>
        <begin position="163"/>
        <end position="186"/>
    </location>
</feature>
<dbReference type="Gene3D" id="1.10.3720.10">
    <property type="entry name" value="MetI-like"/>
    <property type="match status" value="1"/>
</dbReference>
<comment type="subcellular location">
    <subcellularLocation>
        <location evidence="1 7">Cell membrane</location>
        <topology evidence="1 7">Multi-pass membrane protein</topology>
    </subcellularLocation>
</comment>
<feature type="domain" description="ABC transmembrane type-1" evidence="8">
    <location>
        <begin position="77"/>
        <end position="290"/>
    </location>
</feature>
<evidence type="ECO:0000256" key="6">
    <source>
        <dbReference type="ARBA" id="ARBA00023136"/>
    </source>
</evidence>
<keyword evidence="2 7" id="KW-0813">Transport</keyword>
<dbReference type="GO" id="GO:0005886">
    <property type="term" value="C:plasma membrane"/>
    <property type="evidence" value="ECO:0007669"/>
    <property type="project" value="UniProtKB-SubCell"/>
</dbReference>
<proteinExistence type="inferred from homology"/>
<name>A0A832ML94_UNCEI</name>
<evidence type="ECO:0000256" key="7">
    <source>
        <dbReference type="RuleBase" id="RU363032"/>
    </source>
</evidence>
<dbReference type="InterPro" id="IPR035906">
    <property type="entry name" value="MetI-like_sf"/>
</dbReference>
<dbReference type="GO" id="GO:0055085">
    <property type="term" value="P:transmembrane transport"/>
    <property type="evidence" value="ECO:0007669"/>
    <property type="project" value="InterPro"/>
</dbReference>
<organism evidence="9">
    <name type="scientific">Eiseniibacteriota bacterium</name>
    <dbReference type="NCBI Taxonomy" id="2212470"/>
    <lineage>
        <taxon>Bacteria</taxon>
        <taxon>Candidatus Eiseniibacteriota</taxon>
    </lineage>
</organism>
<evidence type="ECO:0000256" key="3">
    <source>
        <dbReference type="ARBA" id="ARBA00022475"/>
    </source>
</evidence>
<gene>
    <name evidence="9" type="ORF">ENR23_07920</name>
</gene>
<evidence type="ECO:0000256" key="4">
    <source>
        <dbReference type="ARBA" id="ARBA00022692"/>
    </source>
</evidence>
<keyword evidence="5 7" id="KW-1133">Transmembrane helix</keyword>
<comment type="similarity">
    <text evidence="7">Belongs to the binding-protein-dependent transport system permease family.</text>
</comment>
<accession>A0A832ML94</accession>
<dbReference type="PROSITE" id="PS50928">
    <property type="entry name" value="ABC_TM1"/>
    <property type="match status" value="1"/>
</dbReference>
<keyword evidence="4 7" id="KW-0812">Transmembrane</keyword>
<protein>
    <submittedName>
        <fullName evidence="9">Sugar ABC transporter permease</fullName>
    </submittedName>
</protein>
<feature type="transmembrane region" description="Helical" evidence="7">
    <location>
        <begin position="81"/>
        <end position="103"/>
    </location>
</feature>